<dbReference type="AlphaFoldDB" id="A0A0S6UCI6"/>
<dbReference type="Proteomes" id="UP000063718">
    <property type="component" value="Unassembled WGS sequence"/>
</dbReference>
<proteinExistence type="predicted"/>
<organism evidence="1">
    <name type="scientific">Moorella thermoacetica Y72</name>
    <dbReference type="NCBI Taxonomy" id="1325331"/>
    <lineage>
        <taxon>Bacteria</taxon>
        <taxon>Bacillati</taxon>
        <taxon>Bacillota</taxon>
        <taxon>Clostridia</taxon>
        <taxon>Neomoorellales</taxon>
        <taxon>Neomoorellaceae</taxon>
        <taxon>Neomoorella</taxon>
    </lineage>
</organism>
<accession>A0A0S6UCI6</accession>
<sequence>MITTDIISSNAPIKKEIVDAIRGPVDRANPAFITG</sequence>
<reference evidence="1" key="1">
    <citation type="journal article" date="2014" name="Gene">
        <title>Genome-guided analysis of transformation efficiency and carbon dioxide assimilation by Moorella thermoacetica Y72.</title>
        <authorList>
            <person name="Tsukahara K."/>
            <person name="Kita A."/>
            <person name="Nakashimada Y."/>
            <person name="Hoshino T."/>
            <person name="Murakami K."/>
        </authorList>
    </citation>
    <scope>NUCLEOTIDE SEQUENCE [LARGE SCALE GENOMIC DNA]</scope>
    <source>
        <strain evidence="1">Y72</strain>
    </source>
</reference>
<evidence type="ECO:0000313" key="1">
    <source>
        <dbReference type="EMBL" id="GAF25342.1"/>
    </source>
</evidence>
<gene>
    <name evidence="1" type="ORF">MTY_0674</name>
</gene>
<dbReference type="EMBL" id="DF238840">
    <property type="protein sequence ID" value="GAF25342.1"/>
    <property type="molecule type" value="Genomic_DNA"/>
</dbReference>
<name>A0A0S6UCI6_NEOTH</name>
<protein>
    <submittedName>
        <fullName evidence="1">Uncharacterized protein</fullName>
    </submittedName>
</protein>